<evidence type="ECO:0000256" key="1">
    <source>
        <dbReference type="SAM" id="MobiDB-lite"/>
    </source>
</evidence>
<keyword evidence="2" id="KW-0472">Membrane</keyword>
<gene>
    <name evidence="4" type="primary">LOC106806086</name>
</gene>
<dbReference type="Gene3D" id="1.20.1250.20">
    <property type="entry name" value="MFS general substrate transporter like domains"/>
    <property type="match status" value="1"/>
</dbReference>
<dbReference type="RefSeq" id="XP_014663426.1">
    <property type="nucleotide sequence ID" value="XM_014807940.1"/>
</dbReference>
<feature type="transmembrane region" description="Helical" evidence="2">
    <location>
        <begin position="20"/>
        <end position="46"/>
    </location>
</feature>
<proteinExistence type="predicted"/>
<sequence length="413" mass="44236">MMVRKNSEDKPPPDGGWGWLCASGGFVVYFLTAAQLRAFGVFLPVLTKEFGTSNALTAWANGIATAALLMLTPLATALCHRYSYRTVAIPGAIIAGVGMSLAYFAKGLPVLYLTYGLMFGLGSSLNTIPGQASTAEHFVKKQSTSIGIILLGTGVGTLVWPILIEYLLEEYLYQGTFLICGAISFNLLVAASLFRNFKKRPPPDSRVAETSNNVETSASASKPPSCFARIQNFIRNSKPIVDKRVLTDSTTLVYCVTLFFVQITYQSIFILLPTRGEEIADSEGFSVATLVSTIGLSETIFRLPLGSIWDISFLRKPTRRLGGAGGEGPLAGLGGEKVMQAIQYKVRSAVRGRASGEVGSGGLPHSDPPLASSPCATLSMWPLSKSPQLTDNQLLGRPRHDDEEGRGAIAAMI</sequence>
<keyword evidence="2" id="KW-1133">Transmembrane helix</keyword>
<dbReference type="GeneID" id="106806086"/>
<feature type="region of interest" description="Disordered" evidence="1">
    <location>
        <begin position="202"/>
        <end position="221"/>
    </location>
</feature>
<dbReference type="Proteomes" id="UP000695022">
    <property type="component" value="Unplaced"/>
</dbReference>
<evidence type="ECO:0000313" key="4">
    <source>
        <dbReference type="RefSeq" id="XP_014663426.1"/>
    </source>
</evidence>
<dbReference type="InterPro" id="IPR050327">
    <property type="entry name" value="Proton-linked_MCT"/>
</dbReference>
<dbReference type="InterPro" id="IPR011701">
    <property type="entry name" value="MFS"/>
</dbReference>
<evidence type="ECO:0000256" key="2">
    <source>
        <dbReference type="SAM" id="Phobius"/>
    </source>
</evidence>
<keyword evidence="2" id="KW-0812">Transmembrane</keyword>
<name>A0ABM1DU05_PRICU</name>
<dbReference type="PANTHER" id="PTHR11360:SF306">
    <property type="entry name" value="RE01051P"/>
    <property type="match status" value="1"/>
</dbReference>
<protein>
    <submittedName>
        <fullName evidence="4">Monocarboxylate transporter 12-like</fullName>
    </submittedName>
</protein>
<organism evidence="3 4">
    <name type="scientific">Priapulus caudatus</name>
    <name type="common">Priapulid worm</name>
    <dbReference type="NCBI Taxonomy" id="37621"/>
    <lineage>
        <taxon>Eukaryota</taxon>
        <taxon>Metazoa</taxon>
        <taxon>Ecdysozoa</taxon>
        <taxon>Scalidophora</taxon>
        <taxon>Priapulida</taxon>
        <taxon>Priapulimorpha</taxon>
        <taxon>Priapulimorphida</taxon>
        <taxon>Priapulidae</taxon>
        <taxon>Priapulus</taxon>
    </lineage>
</organism>
<accession>A0ABM1DU05</accession>
<feature type="transmembrane region" description="Helical" evidence="2">
    <location>
        <begin position="252"/>
        <end position="272"/>
    </location>
</feature>
<dbReference type="SUPFAM" id="SSF103473">
    <property type="entry name" value="MFS general substrate transporter"/>
    <property type="match status" value="1"/>
</dbReference>
<feature type="transmembrane region" description="Helical" evidence="2">
    <location>
        <begin position="148"/>
        <end position="168"/>
    </location>
</feature>
<feature type="compositionally biased region" description="Polar residues" evidence="1">
    <location>
        <begin position="208"/>
        <end position="221"/>
    </location>
</feature>
<reference evidence="4" key="1">
    <citation type="submission" date="2025-08" db="UniProtKB">
        <authorList>
            <consortium name="RefSeq"/>
        </authorList>
    </citation>
    <scope>IDENTIFICATION</scope>
</reference>
<dbReference type="InterPro" id="IPR036259">
    <property type="entry name" value="MFS_trans_sf"/>
</dbReference>
<feature type="transmembrane region" description="Helical" evidence="2">
    <location>
        <begin position="174"/>
        <end position="194"/>
    </location>
</feature>
<feature type="transmembrane region" description="Helical" evidence="2">
    <location>
        <begin position="58"/>
        <end position="79"/>
    </location>
</feature>
<feature type="region of interest" description="Disordered" evidence="1">
    <location>
        <begin position="389"/>
        <end position="413"/>
    </location>
</feature>
<dbReference type="Pfam" id="PF07690">
    <property type="entry name" value="MFS_1"/>
    <property type="match status" value="1"/>
</dbReference>
<keyword evidence="3" id="KW-1185">Reference proteome</keyword>
<evidence type="ECO:0000313" key="3">
    <source>
        <dbReference type="Proteomes" id="UP000695022"/>
    </source>
</evidence>
<feature type="transmembrane region" description="Helical" evidence="2">
    <location>
        <begin position="284"/>
        <end position="305"/>
    </location>
</feature>
<feature type="transmembrane region" description="Helical" evidence="2">
    <location>
        <begin position="110"/>
        <end position="128"/>
    </location>
</feature>
<dbReference type="PANTHER" id="PTHR11360">
    <property type="entry name" value="MONOCARBOXYLATE TRANSPORTER"/>
    <property type="match status" value="1"/>
</dbReference>
<feature type="transmembrane region" description="Helical" evidence="2">
    <location>
        <begin position="86"/>
        <end position="104"/>
    </location>
</feature>